<dbReference type="AlphaFoldDB" id="A0A367WL38"/>
<organism evidence="1 2">
    <name type="scientific">Thalassospira profundimaris</name>
    <dbReference type="NCBI Taxonomy" id="502049"/>
    <lineage>
        <taxon>Bacteria</taxon>
        <taxon>Pseudomonadati</taxon>
        <taxon>Pseudomonadota</taxon>
        <taxon>Alphaproteobacteria</taxon>
        <taxon>Rhodospirillales</taxon>
        <taxon>Thalassospiraceae</taxon>
        <taxon>Thalassospira</taxon>
    </lineage>
</organism>
<evidence type="ECO:0000313" key="2">
    <source>
        <dbReference type="Proteomes" id="UP000252517"/>
    </source>
</evidence>
<gene>
    <name evidence="1" type="ORF">TH25_23320</name>
</gene>
<comment type="caution">
    <text evidence="1">The sequence shown here is derived from an EMBL/GenBank/DDBJ whole genome shotgun (WGS) entry which is preliminary data.</text>
</comment>
<dbReference type="Proteomes" id="UP000252517">
    <property type="component" value="Unassembled WGS sequence"/>
</dbReference>
<proteinExistence type="predicted"/>
<dbReference type="EMBL" id="JPWH01000032">
    <property type="protein sequence ID" value="RCK41929.1"/>
    <property type="molecule type" value="Genomic_DNA"/>
</dbReference>
<evidence type="ECO:0000313" key="1">
    <source>
        <dbReference type="EMBL" id="RCK41929.1"/>
    </source>
</evidence>
<accession>A0A367WL38</accession>
<reference evidence="1 2" key="1">
    <citation type="submission" date="2014-07" db="EMBL/GenBank/DDBJ databases">
        <title>Draft genome sequence of Thalassospira profundimaris S25-3-2.</title>
        <authorList>
            <person name="Lai Q."/>
            <person name="Shao Z."/>
        </authorList>
    </citation>
    <scope>NUCLEOTIDE SEQUENCE [LARGE SCALE GENOMIC DNA]</scope>
    <source>
        <strain evidence="1 2">S25-3-2</strain>
    </source>
</reference>
<name>A0A367WL38_9PROT</name>
<protein>
    <submittedName>
        <fullName evidence="1">Uncharacterized protein</fullName>
    </submittedName>
</protein>
<sequence>MDVLFAFVFVVACILYHVSDRAGGIIGRMMFLGPEGRDRPVNRAIMQTIAFMMGKHGEKMPD</sequence>